<reference evidence="1 2" key="2">
    <citation type="journal article" date="2022" name="Mol. Ecol. Resour.">
        <title>The genomes of chicory, endive, great burdock and yacon provide insights into Asteraceae paleo-polyploidization history and plant inulin production.</title>
        <authorList>
            <person name="Fan W."/>
            <person name="Wang S."/>
            <person name="Wang H."/>
            <person name="Wang A."/>
            <person name="Jiang F."/>
            <person name="Liu H."/>
            <person name="Zhao H."/>
            <person name="Xu D."/>
            <person name="Zhang Y."/>
        </authorList>
    </citation>
    <scope>NUCLEOTIDE SEQUENCE [LARGE SCALE GENOMIC DNA]</scope>
    <source>
        <strain evidence="2">cv. Yunnan</strain>
        <tissue evidence="1">Leaves</tissue>
    </source>
</reference>
<name>A0ACB9AR33_9ASTR</name>
<dbReference type="EMBL" id="CM042041">
    <property type="protein sequence ID" value="KAI3712694.1"/>
    <property type="molecule type" value="Genomic_DNA"/>
</dbReference>
<gene>
    <name evidence="1" type="ORF">L1987_71257</name>
</gene>
<evidence type="ECO:0000313" key="2">
    <source>
        <dbReference type="Proteomes" id="UP001056120"/>
    </source>
</evidence>
<comment type="caution">
    <text evidence="1">The sequence shown here is derived from an EMBL/GenBank/DDBJ whole genome shotgun (WGS) entry which is preliminary data.</text>
</comment>
<dbReference type="Proteomes" id="UP001056120">
    <property type="component" value="Linkage Group LG24"/>
</dbReference>
<reference evidence="2" key="1">
    <citation type="journal article" date="2022" name="Mol. Ecol. Resour.">
        <title>The genomes of chicory, endive, great burdock and yacon provide insights into Asteraceae palaeo-polyploidization history and plant inulin production.</title>
        <authorList>
            <person name="Fan W."/>
            <person name="Wang S."/>
            <person name="Wang H."/>
            <person name="Wang A."/>
            <person name="Jiang F."/>
            <person name="Liu H."/>
            <person name="Zhao H."/>
            <person name="Xu D."/>
            <person name="Zhang Y."/>
        </authorList>
    </citation>
    <scope>NUCLEOTIDE SEQUENCE [LARGE SCALE GENOMIC DNA]</scope>
    <source>
        <strain evidence="2">cv. Yunnan</strain>
    </source>
</reference>
<protein>
    <submittedName>
        <fullName evidence="1">Uncharacterized protein</fullName>
    </submittedName>
</protein>
<accession>A0ACB9AR33</accession>
<keyword evidence="2" id="KW-1185">Reference proteome</keyword>
<sequence length="861" mass="97569">MADGNVVPGKHPNFTIFISDYCPSHIPRGERLQITQNPNQMDRSSRKHRDSDRDRDTDSTKDYKHRSSKHSDDHHRSKHDKHRDTDGDDRRRRSERERSEDVEDRVKRERSYDREGSKDTESREKSVDNRRHYKRKYRGDSDDEDRYNEARDKRVRVLDERKERRKFEDRVKKEEVGFIDNGGDKLHQRDLNGETMKTMKREPEYESFGGSNANGGAPGSRSKEYGISRETPLAPSHPPKVSSISTKHENEGVNSNRSHEVPGKSSTDGNSSAGKSGGISLDALSKAKATLLKRKELAEKMKKIPLLNKGVDSSTERSVQMTTKEGMKTPFTSGIFPAPSQPNSITAQASVSAASMPSGGGLLHIAGLTAPKFEAVKRAQELAAKMGFRQDPEFAPLINMFPGQLPPDVIVQPKPAKAPVLRLDALGREVDEHGNVVNISKLNNLSTLKVNINKQKKDAFQILKPELEVDPDKNPHFDPRMGIDKTKLLRPKKMTFQFVEEGKWSKEAEVIKLKSQFGEAQAREFKAKQAQLAKAKAEPDINPNLIEVSERIITKEKPKDPIPDVEWWDIPLLGSGTYGNIIEGGLAEDILKKEKITLYVEHPRPIEPPAEPTPPPPQPLKLTQKERKKLRTQRRLAMEKNRQEMIRQGLLEPPKPKVKMSNLMKVLGSEATQDPTRLEMEIRSAAAEREQAHVDRNIARKLTPAERREKKERKLFDDNNTLETIVSVYKINDLSHPQTRFKVDVNAQENRLSGCAVISEGICVVVVEGGSKSIKRYQKLMLKRINWAAAVKEEYEDENDNDGDEKPKNKCVLVWQGSVAKPSFHRFLVHECRTENAARKVFSDAGVGHYWDLSVNFSDEV</sequence>
<proteinExistence type="predicted"/>
<evidence type="ECO:0000313" key="1">
    <source>
        <dbReference type="EMBL" id="KAI3712694.1"/>
    </source>
</evidence>
<organism evidence="1 2">
    <name type="scientific">Smallanthus sonchifolius</name>
    <dbReference type="NCBI Taxonomy" id="185202"/>
    <lineage>
        <taxon>Eukaryota</taxon>
        <taxon>Viridiplantae</taxon>
        <taxon>Streptophyta</taxon>
        <taxon>Embryophyta</taxon>
        <taxon>Tracheophyta</taxon>
        <taxon>Spermatophyta</taxon>
        <taxon>Magnoliopsida</taxon>
        <taxon>eudicotyledons</taxon>
        <taxon>Gunneridae</taxon>
        <taxon>Pentapetalae</taxon>
        <taxon>asterids</taxon>
        <taxon>campanulids</taxon>
        <taxon>Asterales</taxon>
        <taxon>Asteraceae</taxon>
        <taxon>Asteroideae</taxon>
        <taxon>Heliantheae alliance</taxon>
        <taxon>Millerieae</taxon>
        <taxon>Smallanthus</taxon>
    </lineage>
</organism>